<sequence length="428" mass="47240">MPNVEAREVPASPVTETGPFDRATGDDALSQAMLRILERVTGTNTGDVGRGPGIFGVATNMAEYWLDATERIMDDIDCTSEQKLKGAVSLLRDEAYQWWLTRQQDFTALVEKVKISEDVKRSERQNFRAGVPIARPQSCADCGRHHLGECWKKIRACFRCGSREHQVKDCPQRPVQLQAAGQGFVQPMRGGQQPPRGHGRAKGGKGVGRGRTAQGRGAGNIKNVPYTTLNDLGSMHSYIACTVSGTLGIMCQSTVNEMIVLSPLGQSVRVDRLFKYVPLEVQGVIFPADLMELPFGEFDLILGMDWLVKHRASLYCAAKCMVLKTTEDEEVAVIGEQRDFLSNVISALRAEKLVRKGFEVFLAYVGVSDSEGPSVGDIRTVLDFSDVFPDELSRLLSNREFEFSIELLPGAATVSTTPYRMAPKSWWS</sequence>
<reference evidence="4" key="1">
    <citation type="journal article" date="2020" name="Nat. Genet.">
        <title>Genomic diversifications of five Gossypium allopolyploid species and their impact on cotton improvement.</title>
        <authorList>
            <person name="Chen Z.J."/>
            <person name="Sreedasyam A."/>
            <person name="Ando A."/>
            <person name="Song Q."/>
            <person name="De Santiago L.M."/>
            <person name="Hulse-Kemp A.M."/>
            <person name="Ding M."/>
            <person name="Ye W."/>
            <person name="Kirkbride R.C."/>
            <person name="Jenkins J."/>
            <person name="Plott C."/>
            <person name="Lovell J."/>
            <person name="Lin Y.M."/>
            <person name="Vaughn R."/>
            <person name="Liu B."/>
            <person name="Simpson S."/>
            <person name="Scheffler B.E."/>
            <person name="Wen L."/>
            <person name="Saski C.A."/>
            <person name="Grover C.E."/>
            <person name="Hu G."/>
            <person name="Conover J.L."/>
            <person name="Carlson J.W."/>
            <person name="Shu S."/>
            <person name="Boston L.B."/>
            <person name="Williams M."/>
            <person name="Peterson D.G."/>
            <person name="McGee K."/>
            <person name="Jones D.C."/>
            <person name="Wendel J.F."/>
            <person name="Stelly D.M."/>
            <person name="Grimwood J."/>
            <person name="Schmutz J."/>
        </authorList>
    </citation>
    <scope>NUCLEOTIDE SEQUENCE [LARGE SCALE GENOMIC DNA]</scope>
    <source>
        <strain evidence="4">cv. TM-1</strain>
    </source>
</reference>
<dbReference type="PANTHER" id="PTHR15503:SF45">
    <property type="entry name" value="RNA-DIRECTED DNA POLYMERASE HOMOLOG"/>
    <property type="match status" value="1"/>
</dbReference>
<keyword evidence="1" id="KW-0863">Zinc-finger</keyword>
<evidence type="ECO:0000256" key="1">
    <source>
        <dbReference type="PROSITE-ProRule" id="PRU00047"/>
    </source>
</evidence>
<dbReference type="PANTHER" id="PTHR15503">
    <property type="entry name" value="LDOC1 RELATED"/>
    <property type="match status" value="1"/>
</dbReference>
<dbReference type="Gene3D" id="4.10.60.10">
    <property type="entry name" value="Zinc finger, CCHC-type"/>
    <property type="match status" value="1"/>
</dbReference>
<feature type="compositionally biased region" description="Low complexity" evidence="2">
    <location>
        <begin position="187"/>
        <end position="196"/>
    </location>
</feature>
<feature type="domain" description="CCHC-type" evidence="3">
    <location>
        <begin position="157"/>
        <end position="172"/>
    </location>
</feature>
<accession>A0ABM3AM34</accession>
<evidence type="ECO:0000259" key="3">
    <source>
        <dbReference type="PROSITE" id="PS50158"/>
    </source>
</evidence>
<feature type="region of interest" description="Disordered" evidence="2">
    <location>
        <begin position="1"/>
        <end position="24"/>
    </location>
</feature>
<dbReference type="PROSITE" id="PS50158">
    <property type="entry name" value="ZF_CCHC"/>
    <property type="match status" value="1"/>
</dbReference>
<dbReference type="InterPro" id="IPR021109">
    <property type="entry name" value="Peptidase_aspartic_dom_sf"/>
</dbReference>
<dbReference type="Pfam" id="PF00098">
    <property type="entry name" value="zf-CCHC"/>
    <property type="match status" value="1"/>
</dbReference>
<dbReference type="RefSeq" id="XP_040955916.1">
    <property type="nucleotide sequence ID" value="XM_041099982.1"/>
</dbReference>
<evidence type="ECO:0000313" key="5">
    <source>
        <dbReference type="RefSeq" id="XP_040955916.1"/>
    </source>
</evidence>
<dbReference type="SMART" id="SM00343">
    <property type="entry name" value="ZnF_C2HC"/>
    <property type="match status" value="1"/>
</dbReference>
<feature type="region of interest" description="Disordered" evidence="2">
    <location>
        <begin position="187"/>
        <end position="220"/>
    </location>
</feature>
<keyword evidence="1" id="KW-0862">Zinc</keyword>
<organism evidence="4 5">
    <name type="scientific">Gossypium hirsutum</name>
    <name type="common">Upland cotton</name>
    <name type="synonym">Gossypium mexicanum</name>
    <dbReference type="NCBI Taxonomy" id="3635"/>
    <lineage>
        <taxon>Eukaryota</taxon>
        <taxon>Viridiplantae</taxon>
        <taxon>Streptophyta</taxon>
        <taxon>Embryophyta</taxon>
        <taxon>Tracheophyta</taxon>
        <taxon>Spermatophyta</taxon>
        <taxon>Magnoliopsida</taxon>
        <taxon>eudicotyledons</taxon>
        <taxon>Gunneridae</taxon>
        <taxon>Pentapetalae</taxon>
        <taxon>rosids</taxon>
        <taxon>malvids</taxon>
        <taxon>Malvales</taxon>
        <taxon>Malvaceae</taxon>
        <taxon>Malvoideae</taxon>
        <taxon>Gossypium</taxon>
    </lineage>
</organism>
<reference evidence="5" key="2">
    <citation type="submission" date="2025-08" db="UniProtKB">
        <authorList>
            <consortium name="RefSeq"/>
        </authorList>
    </citation>
    <scope>IDENTIFICATION</scope>
</reference>
<protein>
    <recommendedName>
        <fullName evidence="3">CCHC-type domain-containing protein</fullName>
    </recommendedName>
</protein>
<dbReference type="Proteomes" id="UP000818029">
    <property type="component" value="Chromosome D08"/>
</dbReference>
<dbReference type="Gene3D" id="2.40.70.10">
    <property type="entry name" value="Acid Proteases"/>
    <property type="match status" value="1"/>
</dbReference>
<dbReference type="InterPro" id="IPR032567">
    <property type="entry name" value="RTL1-rel"/>
</dbReference>
<keyword evidence="1" id="KW-0479">Metal-binding</keyword>
<gene>
    <name evidence="5" type="primary">LOC121220306</name>
</gene>
<dbReference type="InterPro" id="IPR001878">
    <property type="entry name" value="Znf_CCHC"/>
</dbReference>
<evidence type="ECO:0000313" key="4">
    <source>
        <dbReference type="Proteomes" id="UP000818029"/>
    </source>
</evidence>
<name>A0ABM3AM34_GOSHI</name>
<dbReference type="CDD" id="cd00303">
    <property type="entry name" value="retropepsin_like"/>
    <property type="match status" value="1"/>
</dbReference>
<evidence type="ECO:0000256" key="2">
    <source>
        <dbReference type="SAM" id="MobiDB-lite"/>
    </source>
</evidence>
<dbReference type="Pfam" id="PF08284">
    <property type="entry name" value="RVP_2"/>
    <property type="match status" value="1"/>
</dbReference>
<proteinExistence type="predicted"/>
<dbReference type="GeneID" id="121220306"/>
<keyword evidence="4" id="KW-1185">Reference proteome</keyword>